<comment type="caution">
    <text evidence="2">The sequence shown here is derived from an EMBL/GenBank/DDBJ whole genome shotgun (WGS) entry which is preliminary data.</text>
</comment>
<feature type="compositionally biased region" description="Basic and acidic residues" evidence="1">
    <location>
        <begin position="245"/>
        <end position="256"/>
    </location>
</feature>
<accession>A0A9P6CW59</accession>
<feature type="region of interest" description="Disordered" evidence="1">
    <location>
        <begin position="110"/>
        <end position="185"/>
    </location>
</feature>
<feature type="region of interest" description="Disordered" evidence="1">
    <location>
        <begin position="219"/>
        <end position="256"/>
    </location>
</feature>
<evidence type="ECO:0000313" key="3">
    <source>
        <dbReference type="Proteomes" id="UP000807469"/>
    </source>
</evidence>
<dbReference type="EMBL" id="MU155357">
    <property type="protein sequence ID" value="KAF9474894.1"/>
    <property type="molecule type" value="Genomic_DNA"/>
</dbReference>
<organism evidence="2 3">
    <name type="scientific">Pholiota conissans</name>
    <dbReference type="NCBI Taxonomy" id="109636"/>
    <lineage>
        <taxon>Eukaryota</taxon>
        <taxon>Fungi</taxon>
        <taxon>Dikarya</taxon>
        <taxon>Basidiomycota</taxon>
        <taxon>Agaricomycotina</taxon>
        <taxon>Agaricomycetes</taxon>
        <taxon>Agaricomycetidae</taxon>
        <taxon>Agaricales</taxon>
        <taxon>Agaricineae</taxon>
        <taxon>Strophariaceae</taxon>
        <taxon>Pholiota</taxon>
    </lineage>
</organism>
<proteinExistence type="predicted"/>
<protein>
    <submittedName>
        <fullName evidence="2">Uncharacterized protein</fullName>
    </submittedName>
</protein>
<dbReference type="Proteomes" id="UP000807469">
    <property type="component" value="Unassembled WGS sequence"/>
</dbReference>
<sequence length="256" mass="27422">MSPFPYSYKRLNCPFRTAYIHKVRFASTTSIDACSYAFVYIFHIVQFVFGNQEPILALNSVSKIREQQGAQYLLTTSLVTCPLGWAKLCSPVLGTRKTSHLLFFPVSLHQSPPPSSIPTDFPRGSASPRSGSGGGGSTAPWFRPFSHVVRTASSPATPRTHQTPQQSHLEQQQQRWRPRDGASRQCLGNAAVPRTCSVGAIVYMRGLGSAGGLLGGMGGGNGGKRKGADEGPGGVLASPASVKWRGGDGKMDVKDE</sequence>
<name>A0A9P6CW59_9AGAR</name>
<reference evidence="2" key="1">
    <citation type="submission" date="2020-11" db="EMBL/GenBank/DDBJ databases">
        <authorList>
            <consortium name="DOE Joint Genome Institute"/>
            <person name="Ahrendt S."/>
            <person name="Riley R."/>
            <person name="Andreopoulos W."/>
            <person name="Labutti K."/>
            <person name="Pangilinan J."/>
            <person name="Ruiz-Duenas F.J."/>
            <person name="Barrasa J.M."/>
            <person name="Sanchez-Garcia M."/>
            <person name="Camarero S."/>
            <person name="Miyauchi S."/>
            <person name="Serrano A."/>
            <person name="Linde D."/>
            <person name="Babiker R."/>
            <person name="Drula E."/>
            <person name="Ayuso-Fernandez I."/>
            <person name="Pacheco R."/>
            <person name="Padilla G."/>
            <person name="Ferreira P."/>
            <person name="Barriuso J."/>
            <person name="Kellner H."/>
            <person name="Castanera R."/>
            <person name="Alfaro M."/>
            <person name="Ramirez L."/>
            <person name="Pisabarro A.G."/>
            <person name="Kuo A."/>
            <person name="Tritt A."/>
            <person name="Lipzen A."/>
            <person name="He G."/>
            <person name="Yan M."/>
            <person name="Ng V."/>
            <person name="Cullen D."/>
            <person name="Martin F."/>
            <person name="Rosso M.-N."/>
            <person name="Henrissat B."/>
            <person name="Hibbett D."/>
            <person name="Martinez A.T."/>
            <person name="Grigoriev I.V."/>
        </authorList>
    </citation>
    <scope>NUCLEOTIDE SEQUENCE</scope>
    <source>
        <strain evidence="2">CIRM-BRFM 674</strain>
    </source>
</reference>
<evidence type="ECO:0000313" key="2">
    <source>
        <dbReference type="EMBL" id="KAF9474894.1"/>
    </source>
</evidence>
<evidence type="ECO:0000256" key="1">
    <source>
        <dbReference type="SAM" id="MobiDB-lite"/>
    </source>
</evidence>
<dbReference type="AlphaFoldDB" id="A0A9P6CW59"/>
<feature type="compositionally biased region" description="Polar residues" evidence="1">
    <location>
        <begin position="151"/>
        <end position="175"/>
    </location>
</feature>
<keyword evidence="3" id="KW-1185">Reference proteome</keyword>
<gene>
    <name evidence="2" type="ORF">BDN70DRAFT_898623</name>
</gene>